<reference evidence="1 2" key="1">
    <citation type="submission" date="2024-01" db="EMBL/GenBank/DDBJ databases">
        <title>The genomes of 5 underutilized Papilionoideae crops provide insights into root nodulation and disease resistanc.</title>
        <authorList>
            <person name="Jiang F."/>
        </authorList>
    </citation>
    <scope>NUCLEOTIDE SEQUENCE [LARGE SCALE GENOMIC DNA]</scope>
    <source>
        <strain evidence="1">DUOXIRENSHENG_FW03</strain>
        <tissue evidence="1">Leaves</tissue>
    </source>
</reference>
<evidence type="ECO:0000313" key="2">
    <source>
        <dbReference type="Proteomes" id="UP001386955"/>
    </source>
</evidence>
<gene>
    <name evidence="1" type="ORF">VNO78_20623</name>
</gene>
<comment type="caution">
    <text evidence="1">The sequence shown here is derived from an EMBL/GenBank/DDBJ whole genome shotgun (WGS) entry which is preliminary data.</text>
</comment>
<sequence>MKLYFKLYWLGAFYFSVIQVWNLNDHLTVNHTVFRPNQLTAPMTGYRKRYRQTIVAVRLDGKMKGRNLSRLVNGLRKHKLAVTCYPMLPLRHSPTSSL</sequence>
<organism evidence="1 2">
    <name type="scientific">Psophocarpus tetragonolobus</name>
    <name type="common">Winged bean</name>
    <name type="synonym">Dolichos tetragonolobus</name>
    <dbReference type="NCBI Taxonomy" id="3891"/>
    <lineage>
        <taxon>Eukaryota</taxon>
        <taxon>Viridiplantae</taxon>
        <taxon>Streptophyta</taxon>
        <taxon>Embryophyta</taxon>
        <taxon>Tracheophyta</taxon>
        <taxon>Spermatophyta</taxon>
        <taxon>Magnoliopsida</taxon>
        <taxon>eudicotyledons</taxon>
        <taxon>Gunneridae</taxon>
        <taxon>Pentapetalae</taxon>
        <taxon>rosids</taxon>
        <taxon>fabids</taxon>
        <taxon>Fabales</taxon>
        <taxon>Fabaceae</taxon>
        <taxon>Papilionoideae</taxon>
        <taxon>50 kb inversion clade</taxon>
        <taxon>NPAAA clade</taxon>
        <taxon>indigoferoid/millettioid clade</taxon>
        <taxon>Phaseoleae</taxon>
        <taxon>Psophocarpus</taxon>
    </lineage>
</organism>
<protein>
    <submittedName>
        <fullName evidence="1">Uncharacterized protein</fullName>
    </submittedName>
</protein>
<evidence type="ECO:0000313" key="1">
    <source>
        <dbReference type="EMBL" id="KAK7392193.1"/>
    </source>
</evidence>
<keyword evidence="2" id="KW-1185">Reference proteome</keyword>
<dbReference type="Proteomes" id="UP001386955">
    <property type="component" value="Unassembled WGS sequence"/>
</dbReference>
<accession>A0AAN9SDQ5</accession>
<proteinExistence type="predicted"/>
<name>A0AAN9SDQ5_PSOTE</name>
<dbReference type="AlphaFoldDB" id="A0AAN9SDQ5"/>
<dbReference type="EMBL" id="JAYMYS010000005">
    <property type="protein sequence ID" value="KAK7392193.1"/>
    <property type="molecule type" value="Genomic_DNA"/>
</dbReference>